<keyword evidence="3" id="KW-1185">Reference proteome</keyword>
<dbReference type="EMBL" id="JAACJP010000047">
    <property type="protein sequence ID" value="KAF5371377.1"/>
    <property type="molecule type" value="Genomic_DNA"/>
</dbReference>
<dbReference type="OrthoDB" id="3268380at2759"/>
<gene>
    <name evidence="2" type="ORF">D9615_009663</name>
</gene>
<reference evidence="2 3" key="1">
    <citation type="journal article" date="2020" name="ISME J.">
        <title>Uncovering the hidden diversity of litter-decomposition mechanisms in mushroom-forming fungi.</title>
        <authorList>
            <person name="Floudas D."/>
            <person name="Bentzer J."/>
            <person name="Ahren D."/>
            <person name="Johansson T."/>
            <person name="Persson P."/>
            <person name="Tunlid A."/>
        </authorList>
    </citation>
    <scope>NUCLEOTIDE SEQUENCE [LARGE SCALE GENOMIC DNA]</scope>
    <source>
        <strain evidence="2 3">CBS 661.87</strain>
    </source>
</reference>
<evidence type="ECO:0008006" key="4">
    <source>
        <dbReference type="Google" id="ProtNLM"/>
    </source>
</evidence>
<protein>
    <recommendedName>
        <fullName evidence="4">F-box domain-containing protein</fullName>
    </recommendedName>
</protein>
<sequence>MPDANEPLRVGNEKQEQLKWLMEGPIVPVAVSRMVEERLERRALRKMQESALGVPKVLPSSIDTLQRPNHRPSTAQRAYLAAVLAQKEASIADLDEDVLDLQLKMNSLMKQMRTLGDLRSREQDEADSFGSLLAPVRLLSPELLTRVFKYALPARPHPRRVSSPLGLSHVCSAWRNTIMASSAFWNKLSIQMDVDSGNRDIIASWYSRASSTAPLFLSLSFATEVDLPRRMYLSMVNFSHRLTELRISGDYFYFSEFLCLPGNTLPVLETLFLACAVLNKDDSGPERVFEPFQYSEILPSQITVLKTPPDCALSHSDSHPLASRSGRIFLRFHGAQLPISTYKGQ</sequence>
<dbReference type="Proteomes" id="UP000565441">
    <property type="component" value="Unassembled WGS sequence"/>
</dbReference>
<feature type="coiled-coil region" evidence="1">
    <location>
        <begin position="84"/>
        <end position="111"/>
    </location>
</feature>
<keyword evidence="1" id="KW-0175">Coiled coil</keyword>
<comment type="caution">
    <text evidence="2">The sequence shown here is derived from an EMBL/GenBank/DDBJ whole genome shotgun (WGS) entry which is preliminary data.</text>
</comment>
<evidence type="ECO:0000256" key="1">
    <source>
        <dbReference type="SAM" id="Coils"/>
    </source>
</evidence>
<proteinExistence type="predicted"/>
<accession>A0A8H5LVS9</accession>
<name>A0A8H5LVS9_9AGAR</name>
<evidence type="ECO:0000313" key="2">
    <source>
        <dbReference type="EMBL" id="KAF5371377.1"/>
    </source>
</evidence>
<evidence type="ECO:0000313" key="3">
    <source>
        <dbReference type="Proteomes" id="UP000565441"/>
    </source>
</evidence>
<dbReference type="AlphaFoldDB" id="A0A8H5LVS9"/>
<organism evidence="2 3">
    <name type="scientific">Tricholomella constricta</name>
    <dbReference type="NCBI Taxonomy" id="117010"/>
    <lineage>
        <taxon>Eukaryota</taxon>
        <taxon>Fungi</taxon>
        <taxon>Dikarya</taxon>
        <taxon>Basidiomycota</taxon>
        <taxon>Agaricomycotina</taxon>
        <taxon>Agaricomycetes</taxon>
        <taxon>Agaricomycetidae</taxon>
        <taxon>Agaricales</taxon>
        <taxon>Tricholomatineae</taxon>
        <taxon>Lyophyllaceae</taxon>
        <taxon>Tricholomella</taxon>
    </lineage>
</organism>